<protein>
    <recommendedName>
        <fullName evidence="3">Antitoxin</fullName>
    </recommendedName>
</protein>
<proteinExistence type="predicted"/>
<evidence type="ECO:0008006" key="3">
    <source>
        <dbReference type="Google" id="ProtNLM"/>
    </source>
</evidence>
<accession>A0A0G0PZX9</accession>
<organism evidence="1 2">
    <name type="scientific">Candidatus Gottesmanbacteria bacterium GW2011_GWC2_39_8</name>
    <dbReference type="NCBI Taxonomy" id="1618450"/>
    <lineage>
        <taxon>Bacteria</taxon>
        <taxon>Candidatus Gottesmaniibacteriota</taxon>
    </lineage>
</organism>
<comment type="caution">
    <text evidence="1">The sequence shown here is derived from an EMBL/GenBank/DDBJ whole genome shotgun (WGS) entry which is preliminary data.</text>
</comment>
<sequence length="92" mass="10662">MTITVSISDFRQHISDYLARVKAGDTVVLKDEKKNENVAKIVGQKQFDPKRFWKALKKASGTFTAKNHPEWRTKRDVIRWVEQGRAAADRTF</sequence>
<evidence type="ECO:0000313" key="1">
    <source>
        <dbReference type="EMBL" id="KKR33473.1"/>
    </source>
</evidence>
<dbReference type="AlphaFoldDB" id="A0A0G0PZX9"/>
<dbReference type="EMBL" id="LBXN01000016">
    <property type="protein sequence ID" value="KKR33473.1"/>
    <property type="molecule type" value="Genomic_DNA"/>
</dbReference>
<reference evidence="1 2" key="1">
    <citation type="journal article" date="2015" name="Nature">
        <title>rRNA introns, odd ribosomes, and small enigmatic genomes across a large radiation of phyla.</title>
        <authorList>
            <person name="Brown C.T."/>
            <person name="Hug L.A."/>
            <person name="Thomas B.C."/>
            <person name="Sharon I."/>
            <person name="Castelle C.J."/>
            <person name="Singh A."/>
            <person name="Wilkins M.J."/>
            <person name="Williams K.H."/>
            <person name="Banfield J.F."/>
        </authorList>
    </citation>
    <scope>NUCLEOTIDE SEQUENCE [LARGE SCALE GENOMIC DNA]</scope>
</reference>
<gene>
    <name evidence="1" type="ORF">UT63_C0016G0012</name>
</gene>
<dbReference type="NCBIfam" id="TIGR01552">
    <property type="entry name" value="phd_fam"/>
    <property type="match status" value="1"/>
</dbReference>
<name>A0A0G0PZX9_9BACT</name>
<evidence type="ECO:0000313" key="2">
    <source>
        <dbReference type="Proteomes" id="UP000034539"/>
    </source>
</evidence>
<dbReference type="Proteomes" id="UP000034539">
    <property type="component" value="Unassembled WGS sequence"/>
</dbReference>